<feature type="region of interest" description="Disordered" evidence="1">
    <location>
        <begin position="19"/>
        <end position="55"/>
    </location>
</feature>
<accession>A2XGA7</accession>
<keyword evidence="2" id="KW-0732">Signal</keyword>
<gene>
    <name evidence="3" type="ORF">OsI_11415</name>
</gene>
<dbReference type="Proteomes" id="UP000007015">
    <property type="component" value="Chromosome 3"/>
</dbReference>
<feature type="compositionally biased region" description="Basic residues" evidence="1">
    <location>
        <begin position="28"/>
        <end position="37"/>
    </location>
</feature>
<evidence type="ECO:0000256" key="2">
    <source>
        <dbReference type="SAM" id="SignalP"/>
    </source>
</evidence>
<evidence type="ECO:0008006" key="5">
    <source>
        <dbReference type="Google" id="ProtNLM"/>
    </source>
</evidence>
<protein>
    <recommendedName>
        <fullName evidence="5">Secreted protein</fullName>
    </recommendedName>
</protein>
<name>A2XGA7_ORYSI</name>
<dbReference type="HOGENOM" id="CLU_2124924_0_0_1"/>
<dbReference type="Gramene" id="BGIOSGA012555-TA">
    <property type="protein sequence ID" value="BGIOSGA012555-PA"/>
    <property type="gene ID" value="BGIOSGA012555"/>
</dbReference>
<keyword evidence="4" id="KW-1185">Reference proteome</keyword>
<evidence type="ECO:0000313" key="3">
    <source>
        <dbReference type="EMBL" id="EAY89867.1"/>
    </source>
</evidence>
<reference evidence="3 4" key="1">
    <citation type="journal article" date="2005" name="PLoS Biol.">
        <title>The genomes of Oryza sativa: a history of duplications.</title>
        <authorList>
            <person name="Yu J."/>
            <person name="Wang J."/>
            <person name="Lin W."/>
            <person name="Li S."/>
            <person name="Li H."/>
            <person name="Zhou J."/>
            <person name="Ni P."/>
            <person name="Dong W."/>
            <person name="Hu S."/>
            <person name="Zeng C."/>
            <person name="Zhang J."/>
            <person name="Zhang Y."/>
            <person name="Li R."/>
            <person name="Xu Z."/>
            <person name="Li S."/>
            <person name="Li X."/>
            <person name="Zheng H."/>
            <person name="Cong L."/>
            <person name="Lin L."/>
            <person name="Yin J."/>
            <person name="Geng J."/>
            <person name="Li G."/>
            <person name="Shi J."/>
            <person name="Liu J."/>
            <person name="Lv H."/>
            <person name="Li J."/>
            <person name="Wang J."/>
            <person name="Deng Y."/>
            <person name="Ran L."/>
            <person name="Shi X."/>
            <person name="Wang X."/>
            <person name="Wu Q."/>
            <person name="Li C."/>
            <person name="Ren X."/>
            <person name="Wang J."/>
            <person name="Wang X."/>
            <person name="Li D."/>
            <person name="Liu D."/>
            <person name="Zhang X."/>
            <person name="Ji Z."/>
            <person name="Zhao W."/>
            <person name="Sun Y."/>
            <person name="Zhang Z."/>
            <person name="Bao J."/>
            <person name="Han Y."/>
            <person name="Dong L."/>
            <person name="Ji J."/>
            <person name="Chen P."/>
            <person name="Wu S."/>
            <person name="Liu J."/>
            <person name="Xiao Y."/>
            <person name="Bu D."/>
            <person name="Tan J."/>
            <person name="Yang L."/>
            <person name="Ye C."/>
            <person name="Zhang J."/>
            <person name="Xu J."/>
            <person name="Zhou Y."/>
            <person name="Yu Y."/>
            <person name="Zhang B."/>
            <person name="Zhuang S."/>
            <person name="Wei H."/>
            <person name="Liu B."/>
            <person name="Lei M."/>
            <person name="Yu H."/>
            <person name="Li Y."/>
            <person name="Xu H."/>
            <person name="Wei S."/>
            <person name="He X."/>
            <person name="Fang L."/>
            <person name="Zhang Z."/>
            <person name="Zhang Y."/>
            <person name="Huang X."/>
            <person name="Su Z."/>
            <person name="Tong W."/>
            <person name="Li J."/>
            <person name="Tong Z."/>
            <person name="Li S."/>
            <person name="Ye J."/>
            <person name="Wang L."/>
            <person name="Fang L."/>
            <person name="Lei T."/>
            <person name="Chen C."/>
            <person name="Chen H."/>
            <person name="Xu Z."/>
            <person name="Li H."/>
            <person name="Huang H."/>
            <person name="Zhang F."/>
            <person name="Xu H."/>
            <person name="Li N."/>
            <person name="Zhao C."/>
            <person name="Li S."/>
            <person name="Dong L."/>
            <person name="Huang Y."/>
            <person name="Li L."/>
            <person name="Xi Y."/>
            <person name="Qi Q."/>
            <person name="Li W."/>
            <person name="Zhang B."/>
            <person name="Hu W."/>
            <person name="Zhang Y."/>
            <person name="Tian X."/>
            <person name="Jiao Y."/>
            <person name="Liang X."/>
            <person name="Jin J."/>
            <person name="Gao L."/>
            <person name="Zheng W."/>
            <person name="Hao B."/>
            <person name="Liu S."/>
            <person name="Wang W."/>
            <person name="Yuan L."/>
            <person name="Cao M."/>
            <person name="McDermott J."/>
            <person name="Samudrala R."/>
            <person name="Wang J."/>
            <person name="Wong G.K."/>
            <person name="Yang H."/>
        </authorList>
    </citation>
    <scope>NUCLEOTIDE SEQUENCE [LARGE SCALE GENOMIC DNA]</scope>
    <source>
        <strain evidence="4">cv. 93-11</strain>
    </source>
</reference>
<feature type="signal peptide" evidence="2">
    <location>
        <begin position="1"/>
        <end position="19"/>
    </location>
</feature>
<evidence type="ECO:0000256" key="1">
    <source>
        <dbReference type="SAM" id="MobiDB-lite"/>
    </source>
</evidence>
<organism evidence="3 4">
    <name type="scientific">Oryza sativa subsp. indica</name>
    <name type="common">Rice</name>
    <dbReference type="NCBI Taxonomy" id="39946"/>
    <lineage>
        <taxon>Eukaryota</taxon>
        <taxon>Viridiplantae</taxon>
        <taxon>Streptophyta</taxon>
        <taxon>Embryophyta</taxon>
        <taxon>Tracheophyta</taxon>
        <taxon>Spermatophyta</taxon>
        <taxon>Magnoliopsida</taxon>
        <taxon>Liliopsida</taxon>
        <taxon>Poales</taxon>
        <taxon>Poaceae</taxon>
        <taxon>BOP clade</taxon>
        <taxon>Oryzoideae</taxon>
        <taxon>Oryzeae</taxon>
        <taxon>Oryzinae</taxon>
        <taxon>Oryza</taxon>
        <taxon>Oryza sativa</taxon>
    </lineage>
</organism>
<dbReference type="AlphaFoldDB" id="A2XGA7"/>
<proteinExistence type="predicted"/>
<dbReference type="EMBL" id="CM000128">
    <property type="protein sequence ID" value="EAY89867.1"/>
    <property type="molecule type" value="Genomic_DNA"/>
</dbReference>
<sequence>MVALWLGFKTLAVVLSAVGSPTTLPRPPPRRRRRPSTRGRGASPHHPGDAGGARKPVLAVVHGAASAAASRSWRAIRAKGGGWEASDFWLAKLG</sequence>
<feature type="chain" id="PRO_5002649624" description="Secreted protein" evidence="2">
    <location>
        <begin position="20"/>
        <end position="94"/>
    </location>
</feature>
<evidence type="ECO:0000313" key="4">
    <source>
        <dbReference type="Proteomes" id="UP000007015"/>
    </source>
</evidence>